<dbReference type="GO" id="GO:0006508">
    <property type="term" value="P:proteolysis"/>
    <property type="evidence" value="ECO:0007669"/>
    <property type="project" value="UniProtKB-KW"/>
</dbReference>
<comment type="similarity">
    <text evidence="2">Belongs to the peptidase S9B family.</text>
</comment>
<feature type="domain" description="Dipeptidylpeptidase IV N-terminal" evidence="16">
    <location>
        <begin position="199"/>
        <end position="602"/>
    </location>
</feature>
<evidence type="ECO:0000256" key="13">
    <source>
        <dbReference type="SAM" id="MobiDB-lite"/>
    </source>
</evidence>
<dbReference type="FunFam" id="3.40.50.1820:FF:000003">
    <property type="entry name" value="Dipeptidyl peptidase 4"/>
    <property type="match status" value="1"/>
</dbReference>
<dbReference type="GO" id="GO:0004252">
    <property type="term" value="F:serine-type endopeptidase activity"/>
    <property type="evidence" value="ECO:0007669"/>
    <property type="project" value="InterPro"/>
</dbReference>
<evidence type="ECO:0000256" key="6">
    <source>
        <dbReference type="ARBA" id="ARBA00022692"/>
    </source>
</evidence>
<evidence type="ECO:0000256" key="2">
    <source>
        <dbReference type="ARBA" id="ARBA00006150"/>
    </source>
</evidence>
<dbReference type="Proteomes" id="UP000188533">
    <property type="component" value="Unassembled WGS sequence"/>
</dbReference>
<feature type="transmembrane region" description="Helical" evidence="14">
    <location>
        <begin position="90"/>
        <end position="114"/>
    </location>
</feature>
<evidence type="ECO:0000256" key="9">
    <source>
        <dbReference type="ARBA" id="ARBA00022968"/>
    </source>
</evidence>
<dbReference type="GO" id="GO:0004177">
    <property type="term" value="F:aminopeptidase activity"/>
    <property type="evidence" value="ECO:0007669"/>
    <property type="project" value="UniProtKB-KW"/>
</dbReference>
<evidence type="ECO:0000313" key="17">
    <source>
        <dbReference type="EMBL" id="GAW08536.1"/>
    </source>
</evidence>
<dbReference type="Pfam" id="PF00326">
    <property type="entry name" value="Peptidase_S9"/>
    <property type="match status" value="1"/>
</dbReference>
<organism evidence="17 18">
    <name type="scientific">Lentinula edodes</name>
    <name type="common">Shiitake mushroom</name>
    <name type="synonym">Lentinus edodes</name>
    <dbReference type="NCBI Taxonomy" id="5353"/>
    <lineage>
        <taxon>Eukaryota</taxon>
        <taxon>Fungi</taxon>
        <taxon>Dikarya</taxon>
        <taxon>Basidiomycota</taxon>
        <taxon>Agaricomycotina</taxon>
        <taxon>Agaricomycetes</taxon>
        <taxon>Agaricomycetidae</taxon>
        <taxon>Agaricales</taxon>
        <taxon>Marasmiineae</taxon>
        <taxon>Omphalotaceae</taxon>
        <taxon>Lentinula</taxon>
    </lineage>
</organism>
<evidence type="ECO:0000259" key="16">
    <source>
        <dbReference type="Pfam" id="PF00930"/>
    </source>
</evidence>
<dbReference type="InterPro" id="IPR050278">
    <property type="entry name" value="Serine_Prot_S9B/DPPIV"/>
</dbReference>
<evidence type="ECO:0000256" key="5">
    <source>
        <dbReference type="ARBA" id="ARBA00022670"/>
    </source>
</evidence>
<dbReference type="EMBL" id="BDGU01000660">
    <property type="protein sequence ID" value="GAW08536.1"/>
    <property type="molecule type" value="Genomic_DNA"/>
</dbReference>
<comment type="caution">
    <text evidence="17">The sequence shown here is derived from an EMBL/GenBank/DDBJ whole genome shotgun (WGS) entry which is preliminary data.</text>
</comment>
<reference evidence="17 18" key="1">
    <citation type="submission" date="2016-08" db="EMBL/GenBank/DDBJ databases">
        <authorList>
            <consortium name="Lentinula edodes genome sequencing consortium"/>
            <person name="Sakamoto Y."/>
            <person name="Nakade K."/>
            <person name="Sato S."/>
            <person name="Yoshida Y."/>
            <person name="Miyazaki K."/>
            <person name="Natsume S."/>
            <person name="Konno N."/>
        </authorList>
    </citation>
    <scope>NUCLEOTIDE SEQUENCE [LARGE SCALE GENOMIC DNA]</scope>
    <source>
        <strain evidence="17 18">NBRC 111202</strain>
    </source>
</reference>
<keyword evidence="7" id="KW-0378">Hydrolase</keyword>
<feature type="region of interest" description="Disordered" evidence="13">
    <location>
        <begin position="1"/>
        <end position="71"/>
    </location>
</feature>
<keyword evidence="6 14" id="KW-0812">Transmembrane</keyword>
<evidence type="ECO:0000256" key="1">
    <source>
        <dbReference type="ARBA" id="ARBA00004576"/>
    </source>
</evidence>
<dbReference type="STRING" id="5353.A0A1Q3EMX8"/>
<dbReference type="SUPFAM" id="SSF53474">
    <property type="entry name" value="alpha/beta-Hydrolases"/>
    <property type="match status" value="1"/>
</dbReference>
<dbReference type="Pfam" id="PF00930">
    <property type="entry name" value="DPPIV_N"/>
    <property type="match status" value="1"/>
</dbReference>
<dbReference type="GO" id="GO:0005774">
    <property type="term" value="C:vacuolar membrane"/>
    <property type="evidence" value="ECO:0007669"/>
    <property type="project" value="UniProtKB-SubCell"/>
</dbReference>
<keyword evidence="8" id="KW-0720">Serine protease</keyword>
<keyword evidence="5" id="KW-0645">Protease</keyword>
<dbReference type="InterPro" id="IPR029058">
    <property type="entry name" value="AB_hydrolase_fold"/>
</dbReference>
<dbReference type="InterPro" id="IPR001375">
    <property type="entry name" value="Peptidase_S9_cat"/>
</dbReference>
<name>A0A1Q3EMX8_LENED</name>
<proteinExistence type="inferred from homology"/>
<feature type="domain" description="Peptidase S9 prolyl oligopeptidase catalytic" evidence="15">
    <location>
        <begin position="688"/>
        <end position="887"/>
    </location>
</feature>
<evidence type="ECO:0000256" key="7">
    <source>
        <dbReference type="ARBA" id="ARBA00022801"/>
    </source>
</evidence>
<dbReference type="PANTHER" id="PTHR11731">
    <property type="entry name" value="PROTEASE FAMILY S9B,C DIPEPTIDYL-PEPTIDASE IV-RELATED"/>
    <property type="match status" value="1"/>
</dbReference>
<accession>A0A1Q3EMX8</accession>
<sequence>MRIPSYERLETDDPSETSTIVSSVHSNHSVAKPATYYGQGPFDAPSSDSEEEDELLERKGPSTPGIAEAGNFNAPYTPSLRQKRASNIRFLVTILIVLVVLCGIIGIIAAQTYVGTVYRLPGNRKITMDHIFNGTFAAERSFISWVPEAGDGVFSESTQDGFIKLVDLKTNTTSKLVKKDDIKDEHGKPLQHWAIWQLSPDMKHLLVKGDHQKQWRWSSFGNYYIHDIEAKVTRPMIPPANPPTTAYATWSPTGNSLAYVDNNDLYILTSPSPSTAPIRVTTSGNASLFHGVPDWVYEEEIFSSDHALWWSPDAQKVAFLRFDETAVDEFSFPIYNPTENNSAVIPYTSEVTMKYPKPGYNNPLVSVHVFDLGRYLDSDSVVVNGFPAANATLELDWPGRHPISNSIIMEVAWVDDTQLLLKEVNRNADSGSVVFFDLSSSDDKARSRGTVVRKLGKEGEEGDDGWIDNNQNIFPLPKSMKGSGSAAYLDIVPTPEGYNHIALYSPANSNTPRFLTSGEWEVSSGIKGVDAKLGLVYFEAANPSSIERHLFSVPIPTISSPDTVAPTQLTKTQPDETAYYDTNFSPEAGFYLLSYEGPNIPWQKVIQTTNTDFHFVLHTNDELSNKSSQFEAPTILYSTIESEGFVLNVREVRPPRMDDSGRTKYAVLFYVYGGPFSQLVNTRWQRGWDDYLACGLQFIYVTVDGRGTGFKGRKLRNTVKSNLGYFETIDQINAARIWAAKDYVDPERIGIWGWSYGGFMSSKVAEADAGIHSLAMAVAPVTSWRLYDSIYTERYMNLPDLNPGGYINASISNVTGFHHIEYLLAHGSGDDNVHFANSAHLLDMFTKAQVRNFRFRMFTDSDHTITKRGAQREVYEYMLGFLEEKWGKGGRRRGW</sequence>
<keyword evidence="9" id="KW-0735">Signal-anchor</keyword>
<evidence type="ECO:0000256" key="4">
    <source>
        <dbReference type="ARBA" id="ARBA00022554"/>
    </source>
</evidence>
<evidence type="ECO:0000256" key="12">
    <source>
        <dbReference type="ARBA" id="ARBA00023180"/>
    </source>
</evidence>
<dbReference type="PROSITE" id="PS00708">
    <property type="entry name" value="PRO_ENDOPEP_SER"/>
    <property type="match status" value="1"/>
</dbReference>
<keyword evidence="4" id="KW-0926">Vacuole</keyword>
<evidence type="ECO:0000313" key="18">
    <source>
        <dbReference type="Proteomes" id="UP000188533"/>
    </source>
</evidence>
<evidence type="ECO:0000256" key="14">
    <source>
        <dbReference type="SAM" id="Phobius"/>
    </source>
</evidence>
<evidence type="ECO:0000256" key="11">
    <source>
        <dbReference type="ARBA" id="ARBA00023136"/>
    </source>
</evidence>
<keyword evidence="12" id="KW-0325">Glycoprotein</keyword>
<dbReference type="InterPro" id="IPR002471">
    <property type="entry name" value="Pept_S9_AS"/>
</dbReference>
<feature type="compositionally biased region" description="Polar residues" evidence="13">
    <location>
        <begin position="16"/>
        <end position="29"/>
    </location>
</feature>
<dbReference type="InterPro" id="IPR002469">
    <property type="entry name" value="Peptidase_S9B_N"/>
</dbReference>
<protein>
    <submittedName>
        <fullName evidence="17">Dipeptidyl aminopeptidase</fullName>
    </submittedName>
</protein>
<evidence type="ECO:0000256" key="10">
    <source>
        <dbReference type="ARBA" id="ARBA00022989"/>
    </source>
</evidence>
<dbReference type="GO" id="GO:0008239">
    <property type="term" value="F:dipeptidyl-peptidase activity"/>
    <property type="evidence" value="ECO:0007669"/>
    <property type="project" value="TreeGrafter"/>
</dbReference>
<dbReference type="Gene3D" id="3.40.50.1820">
    <property type="entry name" value="alpha/beta hydrolase"/>
    <property type="match status" value="1"/>
</dbReference>
<keyword evidence="11 14" id="KW-0472">Membrane</keyword>
<dbReference type="SUPFAM" id="SSF82171">
    <property type="entry name" value="DPP6 N-terminal domain-like"/>
    <property type="match status" value="1"/>
</dbReference>
<dbReference type="GO" id="GO:0005886">
    <property type="term" value="C:plasma membrane"/>
    <property type="evidence" value="ECO:0007669"/>
    <property type="project" value="TreeGrafter"/>
</dbReference>
<dbReference type="PANTHER" id="PTHR11731:SF200">
    <property type="entry name" value="DIPEPTIDYL PEPTIDASE 10, ISOFORM B"/>
    <property type="match status" value="1"/>
</dbReference>
<dbReference type="Gene3D" id="2.140.10.30">
    <property type="entry name" value="Dipeptidylpeptidase IV, N-terminal domain"/>
    <property type="match status" value="1"/>
</dbReference>
<keyword evidence="3 17" id="KW-0031">Aminopeptidase</keyword>
<keyword evidence="18" id="KW-1185">Reference proteome</keyword>
<evidence type="ECO:0000256" key="3">
    <source>
        <dbReference type="ARBA" id="ARBA00022438"/>
    </source>
</evidence>
<gene>
    <name evidence="17" type="ORF">LENED_010597</name>
</gene>
<feature type="compositionally biased region" description="Basic and acidic residues" evidence="13">
    <location>
        <begin position="1"/>
        <end position="11"/>
    </location>
</feature>
<keyword evidence="10 14" id="KW-1133">Transmembrane helix</keyword>
<comment type="subcellular location">
    <subcellularLocation>
        <location evidence="1">Vacuole membrane</location>
        <topology evidence="1">Single-pass type II membrane protein</topology>
    </subcellularLocation>
</comment>
<evidence type="ECO:0000259" key="15">
    <source>
        <dbReference type="Pfam" id="PF00326"/>
    </source>
</evidence>
<dbReference type="AlphaFoldDB" id="A0A1Q3EMX8"/>
<reference evidence="17 18" key="2">
    <citation type="submission" date="2017-02" db="EMBL/GenBank/DDBJ databases">
        <title>A genome survey and senescence transcriptome analysis in Lentinula edodes.</title>
        <authorList>
            <person name="Sakamoto Y."/>
            <person name="Nakade K."/>
            <person name="Sato S."/>
            <person name="Yoshida Y."/>
            <person name="Miyazaki K."/>
            <person name="Natsume S."/>
            <person name="Konno N."/>
        </authorList>
    </citation>
    <scope>NUCLEOTIDE SEQUENCE [LARGE SCALE GENOMIC DNA]</scope>
    <source>
        <strain evidence="17 18">NBRC 111202</strain>
    </source>
</reference>
<evidence type="ECO:0000256" key="8">
    <source>
        <dbReference type="ARBA" id="ARBA00022825"/>
    </source>
</evidence>